<organism evidence="1 2">
    <name type="scientific">Geospiza fortis</name>
    <name type="common">Medium ground-finch</name>
    <dbReference type="NCBI Taxonomy" id="48883"/>
    <lineage>
        <taxon>Eukaryota</taxon>
        <taxon>Metazoa</taxon>
        <taxon>Chordata</taxon>
        <taxon>Craniata</taxon>
        <taxon>Vertebrata</taxon>
        <taxon>Euteleostomi</taxon>
        <taxon>Archelosauria</taxon>
        <taxon>Archosauria</taxon>
        <taxon>Dinosauria</taxon>
        <taxon>Saurischia</taxon>
        <taxon>Theropoda</taxon>
        <taxon>Coelurosauria</taxon>
        <taxon>Aves</taxon>
        <taxon>Neognathae</taxon>
        <taxon>Neoaves</taxon>
        <taxon>Telluraves</taxon>
        <taxon>Australaves</taxon>
        <taxon>Passeriformes</taxon>
        <taxon>Thraupidae</taxon>
        <taxon>Geospiza</taxon>
    </lineage>
</organism>
<name>A0A8N5I5K3_GEOFO</name>
<sequence>YNTDEEGLFQDSTEGGNVQSSQSLFVWLQNPSLDFKVVTYELDHPGFQIRDSKGLQIVVFGIQRGLGMEVFPVNAIYRPWKHAEGQLSFIQHSLINPDIFCFADYPCHTVATDILKAPPEDDNREIATW</sequence>
<dbReference type="PANTHER" id="PTHR13162:SF8">
    <property type="entry name" value="CCR4-NOT TRANSCRIPTION COMPLEX SUBUNIT 1"/>
    <property type="match status" value="1"/>
</dbReference>
<dbReference type="RefSeq" id="XP_030921804.1">
    <property type="nucleotide sequence ID" value="XM_031065944.1"/>
</dbReference>
<dbReference type="OrthoDB" id="1933107at2759"/>
<dbReference type="PANTHER" id="PTHR13162">
    <property type="entry name" value="CCR4-NOT TRANSCRIPTION COMPLEX"/>
    <property type="match status" value="1"/>
</dbReference>
<keyword evidence="1" id="KW-1185">Reference proteome</keyword>
<gene>
    <name evidence="2" type="primary">LOC115949433</name>
</gene>
<dbReference type="GeneID" id="115949433"/>
<evidence type="ECO:0000313" key="1">
    <source>
        <dbReference type="Proteomes" id="UP000504602"/>
    </source>
</evidence>
<accession>A0A8N5I5K3</accession>
<dbReference type="GO" id="GO:0000288">
    <property type="term" value="P:nuclear-transcribed mRNA catabolic process, deadenylation-dependent decay"/>
    <property type="evidence" value="ECO:0007669"/>
    <property type="project" value="TreeGrafter"/>
</dbReference>
<dbReference type="GO" id="GO:0060090">
    <property type="term" value="F:molecular adaptor activity"/>
    <property type="evidence" value="ECO:0007669"/>
    <property type="project" value="TreeGrafter"/>
</dbReference>
<dbReference type="InterPro" id="IPR040398">
    <property type="entry name" value="Not1"/>
</dbReference>
<dbReference type="GO" id="GO:0030015">
    <property type="term" value="C:CCR4-NOT core complex"/>
    <property type="evidence" value="ECO:0007669"/>
    <property type="project" value="InterPro"/>
</dbReference>
<dbReference type="GO" id="GO:0000932">
    <property type="term" value="C:P-body"/>
    <property type="evidence" value="ECO:0007669"/>
    <property type="project" value="TreeGrafter"/>
</dbReference>
<dbReference type="Proteomes" id="UP000504602">
    <property type="component" value="Unplaced"/>
</dbReference>
<reference evidence="2" key="1">
    <citation type="submission" date="2025-08" db="UniProtKB">
        <authorList>
            <consortium name="RefSeq"/>
        </authorList>
    </citation>
    <scope>IDENTIFICATION</scope>
</reference>
<proteinExistence type="predicted"/>
<dbReference type="AlphaFoldDB" id="A0A8N5I5K3"/>
<evidence type="ECO:0000313" key="2">
    <source>
        <dbReference type="RefSeq" id="XP_030921804.1"/>
    </source>
</evidence>
<dbReference type="GO" id="GO:0017148">
    <property type="term" value="P:negative regulation of translation"/>
    <property type="evidence" value="ECO:0007669"/>
    <property type="project" value="InterPro"/>
</dbReference>
<feature type="non-terminal residue" evidence="2">
    <location>
        <position position="1"/>
    </location>
</feature>
<protein>
    <submittedName>
        <fullName evidence="2">CCR4-NOT transcription complex subunit 1-like</fullName>
    </submittedName>
</protein>